<dbReference type="AlphaFoldDB" id="A0A645DSM7"/>
<proteinExistence type="predicted"/>
<accession>A0A645DSM7</accession>
<comment type="caution">
    <text evidence="1">The sequence shown here is derived from an EMBL/GenBank/DDBJ whole genome shotgun (WGS) entry which is preliminary data.</text>
</comment>
<organism evidence="1">
    <name type="scientific">bioreactor metagenome</name>
    <dbReference type="NCBI Taxonomy" id="1076179"/>
    <lineage>
        <taxon>unclassified sequences</taxon>
        <taxon>metagenomes</taxon>
        <taxon>ecological metagenomes</taxon>
    </lineage>
</organism>
<reference evidence="1" key="1">
    <citation type="submission" date="2019-08" db="EMBL/GenBank/DDBJ databases">
        <authorList>
            <person name="Kucharzyk K."/>
            <person name="Murdoch R.W."/>
            <person name="Higgins S."/>
            <person name="Loffler F."/>
        </authorList>
    </citation>
    <scope>NUCLEOTIDE SEQUENCE</scope>
</reference>
<evidence type="ECO:0000313" key="1">
    <source>
        <dbReference type="EMBL" id="MPM91673.1"/>
    </source>
</evidence>
<protein>
    <submittedName>
        <fullName evidence="1">Uncharacterized protein</fullName>
    </submittedName>
</protein>
<gene>
    <name evidence="1" type="ORF">SDC9_138805</name>
</gene>
<dbReference type="EMBL" id="VSSQ01038703">
    <property type="protein sequence ID" value="MPM91673.1"/>
    <property type="molecule type" value="Genomic_DNA"/>
</dbReference>
<name>A0A645DSM7_9ZZZZ</name>
<sequence length="104" mass="11117">MPQLARQLGLAGLHRLQVDPTAHQLRLEDIPDGLHPLLAAGLHRDLVARPADGRVGALEVETLPYLPGSLIERVVDLLAVDLADDIEGTVCSHASILPSPADRL</sequence>